<feature type="compositionally biased region" description="Low complexity" evidence="1">
    <location>
        <begin position="34"/>
        <end position="70"/>
    </location>
</feature>
<name>A0A1F6E4Q8_9BACT</name>
<evidence type="ECO:0000313" key="3">
    <source>
        <dbReference type="Proteomes" id="UP000176914"/>
    </source>
</evidence>
<feature type="compositionally biased region" description="Pro residues" evidence="1">
    <location>
        <begin position="9"/>
        <end position="19"/>
    </location>
</feature>
<dbReference type="EMBL" id="MFLL01000032">
    <property type="protein sequence ID" value="OGG68510.1"/>
    <property type="molecule type" value="Genomic_DNA"/>
</dbReference>
<feature type="region of interest" description="Disordered" evidence="1">
    <location>
        <begin position="1"/>
        <end position="94"/>
    </location>
</feature>
<feature type="compositionally biased region" description="Low complexity" evidence="1">
    <location>
        <begin position="78"/>
        <end position="94"/>
    </location>
</feature>
<protein>
    <recommendedName>
        <fullName evidence="4">HTH iclR-type domain-containing protein</fullName>
    </recommendedName>
</protein>
<dbReference type="InterPro" id="IPR036390">
    <property type="entry name" value="WH_DNA-bd_sf"/>
</dbReference>
<accession>A0A1F6E4Q8</accession>
<dbReference type="Proteomes" id="UP000176914">
    <property type="component" value="Unassembled WGS sequence"/>
</dbReference>
<proteinExistence type="predicted"/>
<evidence type="ECO:0000256" key="1">
    <source>
        <dbReference type="SAM" id="MobiDB-lite"/>
    </source>
</evidence>
<reference evidence="2 3" key="1">
    <citation type="journal article" date="2016" name="Nat. Commun.">
        <title>Thousands of microbial genomes shed light on interconnected biogeochemical processes in an aquifer system.</title>
        <authorList>
            <person name="Anantharaman K."/>
            <person name="Brown C.T."/>
            <person name="Hug L.A."/>
            <person name="Sharon I."/>
            <person name="Castelle C.J."/>
            <person name="Probst A.J."/>
            <person name="Thomas B.C."/>
            <person name="Singh A."/>
            <person name="Wilkins M.J."/>
            <person name="Karaoz U."/>
            <person name="Brodie E.L."/>
            <person name="Williams K.H."/>
            <person name="Hubbard S.S."/>
            <person name="Banfield J.F."/>
        </authorList>
    </citation>
    <scope>NUCLEOTIDE SEQUENCE [LARGE SCALE GENOMIC DNA]</scope>
</reference>
<evidence type="ECO:0008006" key="4">
    <source>
        <dbReference type="Google" id="ProtNLM"/>
    </source>
</evidence>
<sequence length="185" mass="19611">MADDAPVQVPTPEPTPPEPAQEAPAPVEMPVPAPAEATAPETTPVAQSSGEPTQTAQPETQTAQMGRSEPLPAPSEPLPNQQPASQPSVPAQVAAPIVHLGRDVLTKARATIQDRKHKKLEKILEFLDAKAKNGSTGSPRVTNDEVEKLLHVSDATATRYLSALEKEGKIQQVGKTGKAVEYTRI</sequence>
<dbReference type="AlphaFoldDB" id="A0A1F6E4Q8"/>
<dbReference type="Gene3D" id="1.10.10.10">
    <property type="entry name" value="Winged helix-like DNA-binding domain superfamily/Winged helix DNA-binding domain"/>
    <property type="match status" value="1"/>
</dbReference>
<evidence type="ECO:0000313" key="2">
    <source>
        <dbReference type="EMBL" id="OGG68510.1"/>
    </source>
</evidence>
<gene>
    <name evidence="2" type="ORF">A3C20_02135</name>
</gene>
<dbReference type="InterPro" id="IPR036388">
    <property type="entry name" value="WH-like_DNA-bd_sf"/>
</dbReference>
<dbReference type="SUPFAM" id="SSF46785">
    <property type="entry name" value="Winged helix' DNA-binding domain"/>
    <property type="match status" value="1"/>
</dbReference>
<comment type="caution">
    <text evidence="2">The sequence shown here is derived from an EMBL/GenBank/DDBJ whole genome shotgun (WGS) entry which is preliminary data.</text>
</comment>
<organism evidence="2 3">
    <name type="scientific">Candidatus Kaiserbacteria bacterium RIFCSPHIGHO2_02_FULL_55_25</name>
    <dbReference type="NCBI Taxonomy" id="1798498"/>
    <lineage>
        <taxon>Bacteria</taxon>
        <taxon>Candidatus Kaiseribacteriota</taxon>
    </lineage>
</organism>